<dbReference type="SUPFAM" id="SSF103025">
    <property type="entry name" value="Folate-binding domain"/>
    <property type="match status" value="1"/>
</dbReference>
<dbReference type="Pfam" id="PF01571">
    <property type="entry name" value="GCV_T"/>
    <property type="match status" value="1"/>
</dbReference>
<dbReference type="InterPro" id="IPR006222">
    <property type="entry name" value="GCVT_N"/>
</dbReference>
<reference evidence="4" key="1">
    <citation type="journal article" date="2021" name="PeerJ">
        <title>Extensive microbial diversity within the chicken gut microbiome revealed by metagenomics and culture.</title>
        <authorList>
            <person name="Gilroy R."/>
            <person name="Ravi A."/>
            <person name="Getino M."/>
            <person name="Pursley I."/>
            <person name="Horton D.L."/>
            <person name="Alikhan N.F."/>
            <person name="Baker D."/>
            <person name="Gharbi K."/>
            <person name="Hall N."/>
            <person name="Watson M."/>
            <person name="Adriaenssens E.M."/>
            <person name="Foster-Nyarko E."/>
            <person name="Jarju S."/>
            <person name="Secka A."/>
            <person name="Antonio M."/>
            <person name="Oren A."/>
            <person name="Chaudhuri R.R."/>
            <person name="La Ragione R."/>
            <person name="Hildebrand F."/>
            <person name="Pallen M.J."/>
        </authorList>
    </citation>
    <scope>NUCLEOTIDE SEQUENCE</scope>
    <source>
        <strain evidence="4">CHK130-7132</strain>
    </source>
</reference>
<evidence type="ECO:0000256" key="1">
    <source>
        <dbReference type="PIRSR" id="PIRSR006487-1"/>
    </source>
</evidence>
<sequence length="412" mass="45077">MTVNPDPGILLYPRLRKSPFFYASRQHGVALYSVYNHTYHPRHYGDPLAEYWALLEGVTLWDVGVERQIEISGPDAFDFTNLLVTRDLSKCKVGQCKYVFLCDQHGGILNDPILLRLEENRFWLSLADSDILLWARGVAAYAGMDVSIEEVDVGPVQVQGPKSYAVLRDLVGEAVADIRYYHLHEFTIDGIEVIVSRTGYTGEIGYEIYVKNASRDAERLWATVLEAGEPHGIRVIGPCHIRRIEGGMLAHGADTTVDTNPFEVGMGYDWMVDLDQEADFLGKEALRRVKTEGPRRMLVGLEIGGERLGTYNDGSMIDAFPVLHDGEVVGKVTSACYSPRLEKNIGLALVPAELSALGTAFTVDVGERLGALLPSGLPPVDAVVVPKPFIDPAKEQPKADVAALAGEAAAGA</sequence>
<dbReference type="PANTHER" id="PTHR43757">
    <property type="entry name" value="AMINOMETHYLTRANSFERASE"/>
    <property type="match status" value="1"/>
</dbReference>
<dbReference type="EMBL" id="DWWC01000094">
    <property type="protein sequence ID" value="HJC68964.1"/>
    <property type="molecule type" value="Genomic_DNA"/>
</dbReference>
<dbReference type="InterPro" id="IPR013977">
    <property type="entry name" value="GcvT_C"/>
</dbReference>
<comment type="caution">
    <text evidence="4">The sequence shown here is derived from an EMBL/GenBank/DDBJ whole genome shotgun (WGS) entry which is preliminary data.</text>
</comment>
<proteinExistence type="predicted"/>
<dbReference type="Pfam" id="PF08669">
    <property type="entry name" value="GCV_T_C"/>
    <property type="match status" value="1"/>
</dbReference>
<feature type="binding site" evidence="1">
    <location>
        <position position="207"/>
    </location>
    <ligand>
        <name>substrate</name>
    </ligand>
</feature>
<dbReference type="PANTHER" id="PTHR43757:SF2">
    <property type="entry name" value="AMINOMETHYLTRANSFERASE, MITOCHONDRIAL"/>
    <property type="match status" value="1"/>
</dbReference>
<feature type="domain" description="GCVT N-terminal" evidence="2">
    <location>
        <begin position="26"/>
        <end position="275"/>
    </location>
</feature>
<organism evidence="4 5">
    <name type="scientific">Candidatus Brachybacterium intestinipullorum</name>
    <dbReference type="NCBI Taxonomy" id="2838512"/>
    <lineage>
        <taxon>Bacteria</taxon>
        <taxon>Bacillati</taxon>
        <taxon>Actinomycetota</taxon>
        <taxon>Actinomycetes</taxon>
        <taxon>Micrococcales</taxon>
        <taxon>Dermabacteraceae</taxon>
        <taxon>Brachybacterium</taxon>
    </lineage>
</organism>
<evidence type="ECO:0000313" key="5">
    <source>
        <dbReference type="Proteomes" id="UP000823854"/>
    </source>
</evidence>
<evidence type="ECO:0000313" key="4">
    <source>
        <dbReference type="EMBL" id="HJC68964.1"/>
    </source>
</evidence>
<dbReference type="GO" id="GO:0005829">
    <property type="term" value="C:cytosol"/>
    <property type="evidence" value="ECO:0007669"/>
    <property type="project" value="TreeGrafter"/>
</dbReference>
<evidence type="ECO:0000259" key="2">
    <source>
        <dbReference type="Pfam" id="PF01571"/>
    </source>
</evidence>
<dbReference type="InterPro" id="IPR028896">
    <property type="entry name" value="GcvT/YgfZ/DmdA"/>
</dbReference>
<accession>A0A9D2TGC1</accession>
<dbReference type="InterPro" id="IPR029043">
    <property type="entry name" value="GcvT/YgfZ_C"/>
</dbReference>
<dbReference type="InterPro" id="IPR027266">
    <property type="entry name" value="TrmE/GcvT-like"/>
</dbReference>
<name>A0A9D2TGC1_9MICO</name>
<gene>
    <name evidence="4" type="ORF">H9932_04695</name>
</gene>
<dbReference type="Gene3D" id="3.30.1360.120">
    <property type="entry name" value="Probable tRNA modification gtpase trme, domain 1"/>
    <property type="match status" value="1"/>
</dbReference>
<dbReference type="AlphaFoldDB" id="A0A9D2TGC1"/>
<dbReference type="Proteomes" id="UP000823854">
    <property type="component" value="Unassembled WGS sequence"/>
</dbReference>
<protein>
    <submittedName>
        <fullName evidence="4">Glycine cleavage system protein T</fullName>
    </submittedName>
</protein>
<dbReference type="PIRSF" id="PIRSF006487">
    <property type="entry name" value="GcvT"/>
    <property type="match status" value="1"/>
</dbReference>
<reference evidence="4" key="2">
    <citation type="submission" date="2021-04" db="EMBL/GenBank/DDBJ databases">
        <authorList>
            <person name="Gilroy R."/>
        </authorList>
    </citation>
    <scope>NUCLEOTIDE SEQUENCE</scope>
    <source>
        <strain evidence="4">CHK130-7132</strain>
    </source>
</reference>
<dbReference type="SUPFAM" id="SSF101790">
    <property type="entry name" value="Aminomethyltransferase beta-barrel domain"/>
    <property type="match status" value="1"/>
</dbReference>
<feature type="domain" description="Aminomethyltransferase C-terminal" evidence="3">
    <location>
        <begin position="321"/>
        <end position="391"/>
    </location>
</feature>
<evidence type="ECO:0000259" key="3">
    <source>
        <dbReference type="Pfam" id="PF08669"/>
    </source>
</evidence>